<protein>
    <submittedName>
        <fullName evidence="7">Membrane protein</fullName>
    </submittedName>
</protein>
<dbReference type="AlphaFoldDB" id="A0A0D0GFH0"/>
<keyword evidence="2 5" id="KW-0812">Transmembrane</keyword>
<dbReference type="InterPro" id="IPR007829">
    <property type="entry name" value="TM2"/>
</dbReference>
<dbReference type="Proteomes" id="UP000032049">
    <property type="component" value="Unassembled WGS sequence"/>
</dbReference>
<dbReference type="STRING" id="1503925.TH53_17175"/>
<evidence type="ECO:0000256" key="4">
    <source>
        <dbReference type="ARBA" id="ARBA00023136"/>
    </source>
</evidence>
<gene>
    <name evidence="7" type="ORF">TH53_17175</name>
</gene>
<feature type="transmembrane region" description="Helical" evidence="5">
    <location>
        <begin position="73"/>
        <end position="94"/>
    </location>
</feature>
<evidence type="ECO:0000256" key="2">
    <source>
        <dbReference type="ARBA" id="ARBA00022692"/>
    </source>
</evidence>
<feature type="domain" description="TM2" evidence="6">
    <location>
        <begin position="47"/>
        <end position="92"/>
    </location>
</feature>
<evidence type="ECO:0000256" key="3">
    <source>
        <dbReference type="ARBA" id="ARBA00022989"/>
    </source>
</evidence>
<keyword evidence="8" id="KW-1185">Reference proteome</keyword>
<dbReference type="OrthoDB" id="9816361at2"/>
<evidence type="ECO:0000256" key="5">
    <source>
        <dbReference type="SAM" id="Phobius"/>
    </source>
</evidence>
<keyword evidence="3 5" id="KW-1133">Transmembrane helix</keyword>
<sequence length="120" mass="13778">MYNSPFMMLPGITPQEFSYLQSITTGFNEQQLNGFLMIYNSKRRNPDDMVLYCVLGFFVPGLSRFLVNQIGMGILYFFTYGLCMIGTIIDLVNYKNLAFEYNQKVAFESLQMAKMGAITQ</sequence>
<comment type="subcellular location">
    <subcellularLocation>
        <location evidence="1">Membrane</location>
        <topology evidence="1">Multi-pass membrane protein</topology>
    </subcellularLocation>
</comment>
<dbReference type="EMBL" id="JXRA01000075">
    <property type="protein sequence ID" value="KIO76062.1"/>
    <property type="molecule type" value="Genomic_DNA"/>
</dbReference>
<dbReference type="RefSeq" id="WP_041883620.1">
    <property type="nucleotide sequence ID" value="NZ_CP157278.1"/>
</dbReference>
<feature type="transmembrane region" description="Helical" evidence="5">
    <location>
        <begin position="49"/>
        <end position="67"/>
    </location>
</feature>
<comment type="caution">
    <text evidence="7">The sequence shown here is derived from an EMBL/GenBank/DDBJ whole genome shotgun (WGS) entry which is preliminary data.</text>
</comment>
<dbReference type="GO" id="GO:0016020">
    <property type="term" value="C:membrane"/>
    <property type="evidence" value="ECO:0007669"/>
    <property type="project" value="UniProtKB-SubCell"/>
</dbReference>
<evidence type="ECO:0000256" key="1">
    <source>
        <dbReference type="ARBA" id="ARBA00004141"/>
    </source>
</evidence>
<name>A0A0D0GFH0_9SPHI</name>
<evidence type="ECO:0000259" key="6">
    <source>
        <dbReference type="Pfam" id="PF05154"/>
    </source>
</evidence>
<proteinExistence type="predicted"/>
<dbReference type="Pfam" id="PF05154">
    <property type="entry name" value="TM2"/>
    <property type="match status" value="1"/>
</dbReference>
<evidence type="ECO:0000313" key="7">
    <source>
        <dbReference type="EMBL" id="KIO76062.1"/>
    </source>
</evidence>
<reference evidence="7 8" key="1">
    <citation type="submission" date="2015-01" db="EMBL/GenBank/DDBJ databases">
        <title>Draft genome sequence of Pedobacter sp. NL19 isolated from sludge of an effluent treatment pond in an abandoned uranium mine.</title>
        <authorList>
            <person name="Santos T."/>
            <person name="Caetano T."/>
            <person name="Covas C."/>
            <person name="Cruz A."/>
            <person name="Mendo S."/>
        </authorList>
    </citation>
    <scope>NUCLEOTIDE SEQUENCE [LARGE SCALE GENOMIC DNA]</scope>
    <source>
        <strain evidence="7 8">NL19</strain>
    </source>
</reference>
<organism evidence="7 8">
    <name type="scientific">Pedobacter lusitanus</name>
    <dbReference type="NCBI Taxonomy" id="1503925"/>
    <lineage>
        <taxon>Bacteria</taxon>
        <taxon>Pseudomonadati</taxon>
        <taxon>Bacteroidota</taxon>
        <taxon>Sphingobacteriia</taxon>
        <taxon>Sphingobacteriales</taxon>
        <taxon>Sphingobacteriaceae</taxon>
        <taxon>Pedobacter</taxon>
    </lineage>
</organism>
<accession>A0A0D0GFH0</accession>
<keyword evidence="4 5" id="KW-0472">Membrane</keyword>
<evidence type="ECO:0000313" key="8">
    <source>
        <dbReference type="Proteomes" id="UP000032049"/>
    </source>
</evidence>